<evidence type="ECO:0000313" key="8">
    <source>
        <dbReference type="EMBL" id="BBO87900.1"/>
    </source>
</evidence>
<feature type="transmembrane region" description="Helical" evidence="7">
    <location>
        <begin position="152"/>
        <end position="172"/>
    </location>
</feature>
<dbReference type="EMBL" id="AP021879">
    <property type="protein sequence ID" value="BBO87900.1"/>
    <property type="molecule type" value="Genomic_DNA"/>
</dbReference>
<keyword evidence="4 7" id="KW-0812">Transmembrane</keyword>
<evidence type="ECO:0000256" key="3">
    <source>
        <dbReference type="ARBA" id="ARBA00022519"/>
    </source>
</evidence>
<evidence type="ECO:0000256" key="6">
    <source>
        <dbReference type="ARBA" id="ARBA00023136"/>
    </source>
</evidence>
<feature type="transmembrane region" description="Helical" evidence="7">
    <location>
        <begin position="184"/>
        <end position="207"/>
    </location>
</feature>
<keyword evidence="9" id="KW-1185">Reference proteome</keyword>
<gene>
    <name evidence="8" type="ORF">DSCOOX_10800</name>
</gene>
<evidence type="ECO:0000256" key="5">
    <source>
        <dbReference type="ARBA" id="ARBA00022989"/>
    </source>
</evidence>
<organism evidence="8 9">
    <name type="scientific">Desulfosarcina ovata subsp. ovata</name>
    <dbReference type="NCBI Taxonomy" id="2752305"/>
    <lineage>
        <taxon>Bacteria</taxon>
        <taxon>Pseudomonadati</taxon>
        <taxon>Thermodesulfobacteriota</taxon>
        <taxon>Desulfobacteria</taxon>
        <taxon>Desulfobacterales</taxon>
        <taxon>Desulfosarcinaceae</taxon>
        <taxon>Desulfosarcina</taxon>
    </lineage>
</organism>
<accession>A0A5K8A6X6</accession>
<dbReference type="RefSeq" id="WP_231716941.1">
    <property type="nucleotide sequence ID" value="NZ_AP021879.1"/>
</dbReference>
<proteinExistence type="predicted"/>
<dbReference type="Proteomes" id="UP000422108">
    <property type="component" value="Chromosome"/>
</dbReference>
<evidence type="ECO:0000256" key="1">
    <source>
        <dbReference type="ARBA" id="ARBA00004533"/>
    </source>
</evidence>
<dbReference type="PANTHER" id="PTHR30462">
    <property type="entry name" value="INTERMEMBRANE TRANSPORT PROTEIN PQIB-RELATED"/>
    <property type="match status" value="1"/>
</dbReference>
<keyword evidence="6 7" id="KW-0472">Membrane</keyword>
<dbReference type="InterPro" id="IPR007498">
    <property type="entry name" value="PqiA-like"/>
</dbReference>
<feature type="transmembrane region" description="Helical" evidence="7">
    <location>
        <begin position="58"/>
        <end position="83"/>
    </location>
</feature>
<reference evidence="8 9" key="1">
    <citation type="submission" date="2019-11" db="EMBL/GenBank/DDBJ databases">
        <title>Comparative genomics of hydrocarbon-degrading Desulfosarcina strains.</title>
        <authorList>
            <person name="Watanabe M."/>
            <person name="Kojima H."/>
            <person name="Fukui M."/>
        </authorList>
    </citation>
    <scope>NUCLEOTIDE SEQUENCE [LARGE SCALE GENOMIC DNA]</scope>
    <source>
        <strain evidence="9">oXyS1</strain>
    </source>
</reference>
<comment type="subcellular location">
    <subcellularLocation>
        <location evidence="1">Cell inner membrane</location>
    </subcellularLocation>
</comment>
<sequence>MMPSVPGSAQTAAAKGLVNCHSCGLLVRRAFPDGQRLYCPRCHARLHTRKPNSLSRTWALVIAAMIFYVPANLLPVTVTRYLGSTQADTIMSGVIYFMQTGSWGIAVIIFVASIVVPIAKLVVLSGLMISVQRRSSWRPRERAQLYRLTEAIGRWSMLDVFVVTVLVALVRLGYLSTIEAGPGVVYFAAVVVLTMIAAMTFDPRLIWDALEKK</sequence>
<protein>
    <submittedName>
        <fullName evidence="8">Paraquat-inducible protein</fullName>
    </submittedName>
</protein>
<evidence type="ECO:0000313" key="9">
    <source>
        <dbReference type="Proteomes" id="UP000422108"/>
    </source>
</evidence>
<dbReference type="GO" id="GO:0005886">
    <property type="term" value="C:plasma membrane"/>
    <property type="evidence" value="ECO:0007669"/>
    <property type="project" value="UniProtKB-SubCell"/>
</dbReference>
<evidence type="ECO:0000256" key="7">
    <source>
        <dbReference type="SAM" id="Phobius"/>
    </source>
</evidence>
<keyword evidence="2" id="KW-1003">Cell membrane</keyword>
<keyword evidence="5 7" id="KW-1133">Transmembrane helix</keyword>
<dbReference type="AlphaFoldDB" id="A0A5K8A6X6"/>
<dbReference type="PANTHER" id="PTHR30462:SF3">
    <property type="entry name" value="INTERMEMBRANE TRANSPORT PROTEIN PQIA"/>
    <property type="match status" value="1"/>
</dbReference>
<evidence type="ECO:0000256" key="2">
    <source>
        <dbReference type="ARBA" id="ARBA00022475"/>
    </source>
</evidence>
<keyword evidence="3" id="KW-0997">Cell inner membrane</keyword>
<dbReference type="Pfam" id="PF04403">
    <property type="entry name" value="PqiA"/>
    <property type="match status" value="1"/>
</dbReference>
<feature type="transmembrane region" description="Helical" evidence="7">
    <location>
        <begin position="103"/>
        <end position="131"/>
    </location>
</feature>
<evidence type="ECO:0000256" key="4">
    <source>
        <dbReference type="ARBA" id="ARBA00022692"/>
    </source>
</evidence>
<dbReference type="InterPro" id="IPR051800">
    <property type="entry name" value="PqiA-PqiB_transport"/>
</dbReference>
<name>A0A5K8A6X6_9BACT</name>